<name>A0A7J7HKC4_CAMSI</name>
<evidence type="ECO:0000313" key="3">
    <source>
        <dbReference type="Proteomes" id="UP000593564"/>
    </source>
</evidence>
<dbReference type="EMBL" id="JACBKZ010000003">
    <property type="protein sequence ID" value="KAF5953352.1"/>
    <property type="molecule type" value="Genomic_DNA"/>
</dbReference>
<reference evidence="2 3" key="2">
    <citation type="submission" date="2020-07" db="EMBL/GenBank/DDBJ databases">
        <title>Genome assembly of wild tea tree DASZ reveals pedigree and selection history of tea varieties.</title>
        <authorList>
            <person name="Zhang W."/>
        </authorList>
    </citation>
    <scope>NUCLEOTIDE SEQUENCE [LARGE SCALE GENOMIC DNA]</scope>
    <source>
        <strain evidence="3">cv. G240</strain>
        <tissue evidence="2">Leaf</tissue>
    </source>
</reference>
<accession>A0A7J7HKC4</accession>
<proteinExistence type="predicted"/>
<protein>
    <submittedName>
        <fullName evidence="2">Uncharacterized protein</fullName>
    </submittedName>
</protein>
<evidence type="ECO:0000256" key="1">
    <source>
        <dbReference type="SAM" id="Phobius"/>
    </source>
</evidence>
<keyword evidence="1" id="KW-1133">Transmembrane helix</keyword>
<evidence type="ECO:0000313" key="2">
    <source>
        <dbReference type="EMBL" id="KAF5953352.1"/>
    </source>
</evidence>
<gene>
    <name evidence="2" type="ORF">HYC85_006208</name>
</gene>
<feature type="transmembrane region" description="Helical" evidence="1">
    <location>
        <begin position="56"/>
        <end position="73"/>
    </location>
</feature>
<organism evidence="2 3">
    <name type="scientific">Camellia sinensis</name>
    <name type="common">Tea plant</name>
    <name type="synonym">Thea sinensis</name>
    <dbReference type="NCBI Taxonomy" id="4442"/>
    <lineage>
        <taxon>Eukaryota</taxon>
        <taxon>Viridiplantae</taxon>
        <taxon>Streptophyta</taxon>
        <taxon>Embryophyta</taxon>
        <taxon>Tracheophyta</taxon>
        <taxon>Spermatophyta</taxon>
        <taxon>Magnoliopsida</taxon>
        <taxon>eudicotyledons</taxon>
        <taxon>Gunneridae</taxon>
        <taxon>Pentapetalae</taxon>
        <taxon>asterids</taxon>
        <taxon>Ericales</taxon>
        <taxon>Theaceae</taxon>
        <taxon>Camellia</taxon>
    </lineage>
</organism>
<dbReference type="AlphaFoldDB" id="A0A7J7HKC4"/>
<reference evidence="3" key="1">
    <citation type="journal article" date="2020" name="Nat. Commun.">
        <title>Genome assembly of wild tea tree DASZ reveals pedigree and selection history of tea varieties.</title>
        <authorList>
            <person name="Zhang W."/>
            <person name="Zhang Y."/>
            <person name="Qiu H."/>
            <person name="Guo Y."/>
            <person name="Wan H."/>
            <person name="Zhang X."/>
            <person name="Scossa F."/>
            <person name="Alseekh S."/>
            <person name="Zhang Q."/>
            <person name="Wang P."/>
            <person name="Xu L."/>
            <person name="Schmidt M.H."/>
            <person name="Jia X."/>
            <person name="Li D."/>
            <person name="Zhu A."/>
            <person name="Guo F."/>
            <person name="Chen W."/>
            <person name="Ni D."/>
            <person name="Usadel B."/>
            <person name="Fernie A.R."/>
            <person name="Wen W."/>
        </authorList>
    </citation>
    <scope>NUCLEOTIDE SEQUENCE [LARGE SCALE GENOMIC DNA]</scope>
    <source>
        <strain evidence="3">cv. G240</strain>
    </source>
</reference>
<keyword evidence="3" id="KW-1185">Reference proteome</keyword>
<keyword evidence="1" id="KW-0812">Transmembrane</keyword>
<dbReference type="Proteomes" id="UP000593564">
    <property type="component" value="Unassembled WGS sequence"/>
</dbReference>
<sequence>MNQHCKELVKASTDAYSKPFIGVSQEDWRYMIDHVFLGDTHKVAKGVVMRVYGPEFAGALILCCAYTWSFLYISHRANMARTWILMVFEIFDGFGKYVFDVNSL</sequence>
<keyword evidence="1" id="KW-0472">Membrane</keyword>
<comment type="caution">
    <text evidence="2">The sequence shown here is derived from an EMBL/GenBank/DDBJ whole genome shotgun (WGS) entry which is preliminary data.</text>
</comment>